<dbReference type="eggNOG" id="arCOG00895">
    <property type="taxonomic scope" value="Archaea"/>
</dbReference>
<dbReference type="InterPro" id="IPR019277">
    <property type="entry name" value="DUF2304"/>
</dbReference>
<feature type="transmembrane region" description="Helical" evidence="1">
    <location>
        <begin position="33"/>
        <end position="54"/>
    </location>
</feature>
<dbReference type="CDD" id="cd04179">
    <property type="entry name" value="DPM_DPG-synthase_like"/>
    <property type="match status" value="1"/>
</dbReference>
<dbReference type="GO" id="GO:0016740">
    <property type="term" value="F:transferase activity"/>
    <property type="evidence" value="ECO:0007669"/>
    <property type="project" value="UniProtKB-KW"/>
</dbReference>
<dbReference type="OrthoDB" id="11098at2157"/>
<feature type="transmembrane region" description="Helical" evidence="1">
    <location>
        <begin position="66"/>
        <end position="85"/>
    </location>
</feature>
<dbReference type="Proteomes" id="UP000002071">
    <property type="component" value="Chromosome"/>
</dbReference>
<evidence type="ECO:0000313" key="3">
    <source>
        <dbReference type="EMBL" id="ACV12300.1"/>
    </source>
</evidence>
<accession>C7NU55</accession>
<dbReference type="HOGENOM" id="CLU_033536_7_4_2"/>
<protein>
    <submittedName>
        <fullName evidence="3">Glycosyl transferase family 2</fullName>
    </submittedName>
</protein>
<dbReference type="Pfam" id="PF00535">
    <property type="entry name" value="Glycos_transf_2"/>
    <property type="match status" value="1"/>
</dbReference>
<keyword evidence="1" id="KW-0812">Transmembrane</keyword>
<dbReference type="Gene3D" id="3.90.550.10">
    <property type="entry name" value="Spore Coat Polysaccharide Biosynthesis Protein SpsA, Chain A"/>
    <property type="match status" value="1"/>
</dbReference>
<keyword evidence="3" id="KW-0808">Transferase</keyword>
<keyword evidence="1" id="KW-1133">Transmembrane helix</keyword>
<dbReference type="PANTHER" id="PTHR48090">
    <property type="entry name" value="UNDECAPRENYL-PHOSPHATE 4-DEOXY-4-FORMAMIDO-L-ARABINOSE TRANSFERASE-RELATED"/>
    <property type="match status" value="1"/>
</dbReference>
<dbReference type="GeneID" id="8384427"/>
<dbReference type="CAZy" id="GT2">
    <property type="family name" value="Glycosyltransferase Family 2"/>
</dbReference>
<dbReference type="SUPFAM" id="SSF53448">
    <property type="entry name" value="Nucleotide-diphospho-sugar transferases"/>
    <property type="match status" value="1"/>
</dbReference>
<dbReference type="RefSeq" id="WP_015789871.1">
    <property type="nucleotide sequence ID" value="NC_013158.1"/>
</dbReference>
<gene>
    <name evidence="3" type="ordered locus">Huta_2133</name>
</gene>
<dbReference type="AlphaFoldDB" id="C7NU55"/>
<keyword evidence="1" id="KW-0472">Membrane</keyword>
<evidence type="ECO:0000259" key="2">
    <source>
        <dbReference type="Pfam" id="PF00535"/>
    </source>
</evidence>
<organism evidence="3 4">
    <name type="scientific">Halorhabdus utahensis (strain DSM 12940 / JCM 11049 / AX-2)</name>
    <dbReference type="NCBI Taxonomy" id="519442"/>
    <lineage>
        <taxon>Archaea</taxon>
        <taxon>Methanobacteriati</taxon>
        <taxon>Methanobacteriota</taxon>
        <taxon>Stenosarchaea group</taxon>
        <taxon>Halobacteria</taxon>
        <taxon>Halobacteriales</taxon>
        <taxon>Haloarculaceae</taxon>
        <taxon>Halorhabdus</taxon>
    </lineage>
</organism>
<dbReference type="InterPro" id="IPR029044">
    <property type="entry name" value="Nucleotide-diphossugar_trans"/>
</dbReference>
<name>C7NU55_HALUD</name>
<dbReference type="STRING" id="519442.Huta_2133"/>
<dbReference type="InterPro" id="IPR050256">
    <property type="entry name" value="Glycosyltransferase_2"/>
</dbReference>
<dbReference type="EMBL" id="CP001687">
    <property type="protein sequence ID" value="ACV12300.1"/>
    <property type="molecule type" value="Genomic_DNA"/>
</dbReference>
<feature type="domain" description="Glycosyltransferase 2-like" evidence="2">
    <location>
        <begin position="118"/>
        <end position="281"/>
    </location>
</feature>
<evidence type="ECO:0000256" key="1">
    <source>
        <dbReference type="SAM" id="Phobius"/>
    </source>
</evidence>
<evidence type="ECO:0000313" key="4">
    <source>
        <dbReference type="Proteomes" id="UP000002071"/>
    </source>
</evidence>
<dbReference type="InterPro" id="IPR001173">
    <property type="entry name" value="Glyco_trans_2-like"/>
</dbReference>
<keyword evidence="4" id="KW-1185">Reference proteome</keyword>
<dbReference type="KEGG" id="hut:Huta_2133"/>
<proteinExistence type="predicted"/>
<sequence>MISPTQVLFLGAALSVLLWGLERYRTRFVKTDLFIAVVVSSGLAAFVVAPGIFYTVGGLLNIQKRFVVASLIANVVFIVLFMYVINRIRDLRGDLTRLNRQLSVAQAPQADGGVEQISVVIPAYNEADTIGSVVRSLPEQTHGYDVEPIVVCDGSADDTAHQARTNGAMVVKHHVNQGQGGALKTGFEVAIENDAAIVVTMDADGQHPAEELETLIEPIVQDRADYVMGSRYLGVDQSGNGTVREAGIQFFTRAINVLTKSSITDCTNGYRAIRGTMLEDLTLTEERFSAPELIIEARKQGLRIEEIPVTIEERDAGESKKPQLGYAFGLSRTIFMTWIR</sequence>
<dbReference type="Pfam" id="PF10066">
    <property type="entry name" value="DUF2304"/>
    <property type="match status" value="1"/>
</dbReference>
<dbReference type="PANTHER" id="PTHR48090:SF7">
    <property type="entry name" value="RFBJ PROTEIN"/>
    <property type="match status" value="1"/>
</dbReference>
<reference evidence="3 4" key="1">
    <citation type="journal article" date="2009" name="Stand. Genomic Sci.">
        <title>Complete genome sequence of Halorhabdus utahensis type strain (AX-2).</title>
        <authorList>
            <person name="Anderson I."/>
            <person name="Tindall B.J."/>
            <person name="Pomrenke H."/>
            <person name="Goker M."/>
            <person name="Lapidus A."/>
            <person name="Nolan M."/>
            <person name="Copeland A."/>
            <person name="Glavina Del Rio T."/>
            <person name="Chen F."/>
            <person name="Tice H."/>
            <person name="Cheng J.F."/>
            <person name="Lucas S."/>
            <person name="Chertkov O."/>
            <person name="Bruce D."/>
            <person name="Brettin T."/>
            <person name="Detter J.C."/>
            <person name="Han C."/>
            <person name="Goodwin L."/>
            <person name="Land M."/>
            <person name="Hauser L."/>
            <person name="Chang Y.J."/>
            <person name="Jeffries C.D."/>
            <person name="Pitluck S."/>
            <person name="Pati A."/>
            <person name="Mavromatis K."/>
            <person name="Ivanova N."/>
            <person name="Ovchinnikova G."/>
            <person name="Chen A."/>
            <person name="Palaniappan K."/>
            <person name="Chain P."/>
            <person name="Rohde M."/>
            <person name="Bristow J."/>
            <person name="Eisen J.A."/>
            <person name="Markowitz V."/>
            <person name="Hugenholtz P."/>
            <person name="Kyrpides N.C."/>
            <person name="Klenk H.P."/>
        </authorList>
    </citation>
    <scope>NUCLEOTIDE SEQUENCE [LARGE SCALE GENOMIC DNA]</scope>
    <source>
        <strain evidence="4">DSM 12940 / JCM 11049 / AX-2</strain>
    </source>
</reference>